<keyword evidence="3" id="KW-1185">Reference proteome</keyword>
<evidence type="ECO:0000313" key="3">
    <source>
        <dbReference type="Proteomes" id="UP001501343"/>
    </source>
</evidence>
<sequence length="77" mass="8204">MSSSSPGGRQPWTSLQFAYLALTFNGLGVTVLIANLLMGAAWTAIAVPIAVVCLVLGLTAGFQTRRLRIRERGKTGR</sequence>
<gene>
    <name evidence="2" type="ORF">GCM10009775_33280</name>
</gene>
<evidence type="ECO:0000313" key="2">
    <source>
        <dbReference type="EMBL" id="GAA1938475.1"/>
    </source>
</evidence>
<organism evidence="2 3">
    <name type="scientific">Microbacterium aoyamense</name>
    <dbReference type="NCBI Taxonomy" id="344166"/>
    <lineage>
        <taxon>Bacteria</taxon>
        <taxon>Bacillati</taxon>
        <taxon>Actinomycetota</taxon>
        <taxon>Actinomycetes</taxon>
        <taxon>Micrococcales</taxon>
        <taxon>Microbacteriaceae</taxon>
        <taxon>Microbacterium</taxon>
    </lineage>
</organism>
<keyword evidence="1" id="KW-1133">Transmembrane helix</keyword>
<protein>
    <submittedName>
        <fullName evidence="2">Uncharacterized protein</fullName>
    </submittedName>
</protein>
<proteinExistence type="predicted"/>
<dbReference type="EMBL" id="BAAAOF010000008">
    <property type="protein sequence ID" value="GAA1938475.1"/>
    <property type="molecule type" value="Genomic_DNA"/>
</dbReference>
<feature type="transmembrane region" description="Helical" evidence="1">
    <location>
        <begin position="40"/>
        <end position="62"/>
    </location>
</feature>
<comment type="caution">
    <text evidence="2">The sequence shown here is derived from an EMBL/GenBank/DDBJ whole genome shotgun (WGS) entry which is preliminary data.</text>
</comment>
<feature type="transmembrane region" description="Helical" evidence="1">
    <location>
        <begin position="12"/>
        <end position="34"/>
    </location>
</feature>
<name>A0ABN2PYC6_9MICO</name>
<keyword evidence="1" id="KW-0472">Membrane</keyword>
<dbReference type="Proteomes" id="UP001501343">
    <property type="component" value="Unassembled WGS sequence"/>
</dbReference>
<keyword evidence="1" id="KW-0812">Transmembrane</keyword>
<accession>A0ABN2PYC6</accession>
<evidence type="ECO:0000256" key="1">
    <source>
        <dbReference type="SAM" id="Phobius"/>
    </source>
</evidence>
<reference evidence="2 3" key="1">
    <citation type="journal article" date="2019" name="Int. J. Syst. Evol. Microbiol.">
        <title>The Global Catalogue of Microorganisms (GCM) 10K type strain sequencing project: providing services to taxonomists for standard genome sequencing and annotation.</title>
        <authorList>
            <consortium name="The Broad Institute Genomics Platform"/>
            <consortium name="The Broad Institute Genome Sequencing Center for Infectious Disease"/>
            <person name="Wu L."/>
            <person name="Ma J."/>
        </authorList>
    </citation>
    <scope>NUCLEOTIDE SEQUENCE [LARGE SCALE GENOMIC DNA]</scope>
    <source>
        <strain evidence="2 3">JCM 14900</strain>
    </source>
</reference>